<keyword evidence="5 6" id="KW-0472">Membrane</keyword>
<feature type="transmembrane region" description="Helical" evidence="6">
    <location>
        <begin position="73"/>
        <end position="94"/>
    </location>
</feature>
<evidence type="ECO:0000256" key="4">
    <source>
        <dbReference type="ARBA" id="ARBA00022989"/>
    </source>
</evidence>
<comment type="similarity">
    <text evidence="2">Belongs to the UPF0382 family.</text>
</comment>
<evidence type="ECO:0000256" key="2">
    <source>
        <dbReference type="ARBA" id="ARBA00009694"/>
    </source>
</evidence>
<evidence type="ECO:0000313" key="7">
    <source>
        <dbReference type="EMBL" id="CTQ63780.1"/>
    </source>
</evidence>
<organism evidence="7 8">
    <name type="scientific">Roseibium alexandrii</name>
    <dbReference type="NCBI Taxonomy" id="388408"/>
    <lineage>
        <taxon>Bacteria</taxon>
        <taxon>Pseudomonadati</taxon>
        <taxon>Pseudomonadota</taxon>
        <taxon>Alphaproteobacteria</taxon>
        <taxon>Hyphomicrobiales</taxon>
        <taxon>Stappiaceae</taxon>
        <taxon>Roseibium</taxon>
    </lineage>
</organism>
<feature type="transmembrane region" description="Helical" evidence="6">
    <location>
        <begin position="106"/>
        <end position="126"/>
    </location>
</feature>
<dbReference type="EMBL" id="CXWD01000001">
    <property type="protein sequence ID" value="CTQ63780.1"/>
    <property type="molecule type" value="Genomic_DNA"/>
</dbReference>
<evidence type="ECO:0000256" key="1">
    <source>
        <dbReference type="ARBA" id="ARBA00004141"/>
    </source>
</evidence>
<feature type="transmembrane region" description="Helical" evidence="6">
    <location>
        <begin position="47"/>
        <end position="66"/>
    </location>
</feature>
<keyword evidence="4 6" id="KW-1133">Transmembrane helix</keyword>
<keyword evidence="8" id="KW-1185">Reference proteome</keyword>
<evidence type="ECO:0000256" key="6">
    <source>
        <dbReference type="SAM" id="Phobius"/>
    </source>
</evidence>
<name>A0A0M6ZNU1_9HYPH</name>
<evidence type="ECO:0000256" key="5">
    <source>
        <dbReference type="ARBA" id="ARBA00023136"/>
    </source>
</evidence>
<dbReference type="InterPro" id="IPR006696">
    <property type="entry name" value="DUF423"/>
</dbReference>
<dbReference type="Pfam" id="PF04241">
    <property type="entry name" value="DUF423"/>
    <property type="match status" value="1"/>
</dbReference>
<evidence type="ECO:0000313" key="8">
    <source>
        <dbReference type="Proteomes" id="UP000053235"/>
    </source>
</evidence>
<proteinExistence type="inferred from homology"/>
<sequence length="135" mass="13886">MQTAHTPQEPISKLLRLAIVLSGLSGAAGVGLLALSAHADTTGLMETAAHMLLFHAPVFLGMGIVAQVRSVPFLPVAFALMVVGIVLFSGDLIARATIGSRLFPMAAPTGGLLTITSWIALAFSAIRIKPRSAGA</sequence>
<evidence type="ECO:0000256" key="3">
    <source>
        <dbReference type="ARBA" id="ARBA00022692"/>
    </source>
</evidence>
<protein>
    <recommendedName>
        <fullName evidence="9">DUF423 domain-containing protein</fullName>
    </recommendedName>
</protein>
<reference evidence="8" key="1">
    <citation type="submission" date="2015-07" db="EMBL/GenBank/DDBJ databases">
        <authorList>
            <person name="Rodrigo-Torres Lidia"/>
            <person name="Arahal R.David."/>
        </authorList>
    </citation>
    <scope>NUCLEOTIDE SEQUENCE [LARGE SCALE GENOMIC DNA]</scope>
    <source>
        <strain evidence="8">CECT 5112</strain>
    </source>
</reference>
<dbReference type="OrthoDB" id="7173378at2"/>
<dbReference type="PANTHER" id="PTHR43461">
    <property type="entry name" value="TRANSMEMBRANE PROTEIN 256"/>
    <property type="match status" value="1"/>
</dbReference>
<dbReference type="AlphaFoldDB" id="A0A0M6ZNU1"/>
<dbReference type="STRING" id="388408.LAX5112_00063"/>
<evidence type="ECO:0008006" key="9">
    <source>
        <dbReference type="Google" id="ProtNLM"/>
    </source>
</evidence>
<gene>
    <name evidence="7" type="ORF">LAX5112_00063</name>
</gene>
<keyword evidence="3 6" id="KW-0812">Transmembrane</keyword>
<dbReference type="RefSeq" id="WP_055670118.1">
    <property type="nucleotide sequence ID" value="NZ_CXWD01000001.1"/>
</dbReference>
<dbReference type="Proteomes" id="UP000053235">
    <property type="component" value="Unassembled WGS sequence"/>
</dbReference>
<comment type="subcellular location">
    <subcellularLocation>
        <location evidence="1">Membrane</location>
        <topology evidence="1">Multi-pass membrane protein</topology>
    </subcellularLocation>
</comment>
<dbReference type="PANTHER" id="PTHR43461:SF1">
    <property type="entry name" value="TRANSMEMBRANE PROTEIN 256"/>
    <property type="match status" value="1"/>
</dbReference>
<feature type="transmembrane region" description="Helical" evidence="6">
    <location>
        <begin position="14"/>
        <end position="35"/>
    </location>
</feature>
<dbReference type="GO" id="GO:0005886">
    <property type="term" value="C:plasma membrane"/>
    <property type="evidence" value="ECO:0007669"/>
    <property type="project" value="TreeGrafter"/>
</dbReference>
<accession>A0A0M6ZNU1</accession>